<dbReference type="CDD" id="cd23714">
    <property type="entry name" value="beta-trefoil_Ricin_MtaL"/>
    <property type="match status" value="1"/>
</dbReference>
<dbReference type="EMBL" id="JH971393">
    <property type="protein sequence ID" value="EKM77886.1"/>
    <property type="molecule type" value="Genomic_DNA"/>
</dbReference>
<organism evidence="1 2">
    <name type="scientific">Agaricus bisporus var. burnettii (strain JB137-S8 / ATCC MYA-4627 / FGSC 10392)</name>
    <name type="common">White button mushroom</name>
    <dbReference type="NCBI Taxonomy" id="597362"/>
    <lineage>
        <taxon>Eukaryota</taxon>
        <taxon>Fungi</taxon>
        <taxon>Dikarya</taxon>
        <taxon>Basidiomycota</taxon>
        <taxon>Agaricomycotina</taxon>
        <taxon>Agaricomycetes</taxon>
        <taxon>Agaricomycetidae</taxon>
        <taxon>Agaricales</taxon>
        <taxon>Agaricineae</taxon>
        <taxon>Agaricaceae</taxon>
        <taxon>Agaricus</taxon>
    </lineage>
</organism>
<evidence type="ECO:0000313" key="1">
    <source>
        <dbReference type="EMBL" id="EKM77886.1"/>
    </source>
</evidence>
<protein>
    <recommendedName>
        <fullName evidence="3">Ricin B lectin domain-containing protein</fullName>
    </recommendedName>
</protein>
<dbReference type="InParanoid" id="K5WR77"/>
<dbReference type="GeneID" id="18827060"/>
<keyword evidence="2" id="KW-1185">Reference proteome</keyword>
<evidence type="ECO:0000313" key="2">
    <source>
        <dbReference type="Proteomes" id="UP000008493"/>
    </source>
</evidence>
<dbReference type="KEGG" id="abp:AGABI1DRAFT129681"/>
<dbReference type="OrthoDB" id="2972047at2759"/>
<dbReference type="RefSeq" id="XP_007331282.1">
    <property type="nucleotide sequence ID" value="XM_007331220.1"/>
</dbReference>
<reference evidence="2" key="1">
    <citation type="journal article" date="2012" name="Proc. Natl. Acad. Sci. U.S.A.">
        <title>Genome sequence of the button mushroom Agaricus bisporus reveals mechanisms governing adaptation to a humic-rich ecological niche.</title>
        <authorList>
            <person name="Morin E."/>
            <person name="Kohler A."/>
            <person name="Baker A.R."/>
            <person name="Foulongne-Oriol M."/>
            <person name="Lombard V."/>
            <person name="Nagy L.G."/>
            <person name="Ohm R.A."/>
            <person name="Patyshakuliyeva A."/>
            <person name="Brun A."/>
            <person name="Aerts A.L."/>
            <person name="Bailey A.M."/>
            <person name="Billette C."/>
            <person name="Coutinho P.M."/>
            <person name="Deakin G."/>
            <person name="Doddapaneni H."/>
            <person name="Floudas D."/>
            <person name="Grimwood J."/>
            <person name="Hilden K."/>
            <person name="Kuees U."/>
            <person name="LaButti K.M."/>
            <person name="Lapidus A."/>
            <person name="Lindquist E.A."/>
            <person name="Lucas S.M."/>
            <person name="Murat C."/>
            <person name="Riley R.W."/>
            <person name="Salamov A.A."/>
            <person name="Schmutz J."/>
            <person name="Subramanian V."/>
            <person name="Woesten H.A.B."/>
            <person name="Xu J."/>
            <person name="Eastwood D.C."/>
            <person name="Foster G.D."/>
            <person name="Sonnenberg A.S."/>
            <person name="Cullen D."/>
            <person name="de Vries R.P."/>
            <person name="Lundell T."/>
            <person name="Hibbett D.S."/>
            <person name="Henrissat B."/>
            <person name="Burton K.S."/>
            <person name="Kerrigan R.W."/>
            <person name="Challen M.P."/>
            <person name="Grigoriev I.V."/>
            <person name="Martin F."/>
        </authorList>
    </citation>
    <scope>NUCLEOTIDE SEQUENCE [LARGE SCALE GENOMIC DNA]</scope>
    <source>
        <strain evidence="2">JB137-S8 / ATCC MYA-4627 / FGSC 10392</strain>
    </source>
</reference>
<dbReference type="HOGENOM" id="CLU_1686035_0_0_1"/>
<accession>K5WR77</accession>
<evidence type="ECO:0008006" key="3">
    <source>
        <dbReference type="Google" id="ProtNLM"/>
    </source>
</evidence>
<gene>
    <name evidence="1" type="ORF">AGABI1DRAFT_129681</name>
</gene>
<dbReference type="AlphaFoldDB" id="K5WR77"/>
<name>K5WR77_AGABU</name>
<dbReference type="Gene3D" id="2.80.10.50">
    <property type="match status" value="1"/>
</dbReference>
<dbReference type="Proteomes" id="UP000008493">
    <property type="component" value="Unassembled WGS sequence"/>
</dbReference>
<proteinExistence type="predicted"/>
<sequence length="151" mass="17547">MDESVHTSELPVRIVTGPKDSEVWAWSFLPKEHDKPPFFINIYFENNPAGVFDSWQVKRFEDGFTFLNEGNGLWACAKDGEVFTSNEFNASHCKWLFESTGRGIIYNIKVPNQDLVWTMKRRDPDQKYPTLFLAPADGNPNQEFYFSRILD</sequence>
<dbReference type="InterPro" id="IPR035992">
    <property type="entry name" value="Ricin_B-like_lectins"/>
</dbReference>
<dbReference type="SUPFAM" id="SSF50370">
    <property type="entry name" value="Ricin B-like lectins"/>
    <property type="match status" value="1"/>
</dbReference>